<keyword evidence="2 3" id="KW-0040">ANK repeat</keyword>
<feature type="repeat" description="ANK" evidence="3">
    <location>
        <begin position="61"/>
        <end position="93"/>
    </location>
</feature>
<feature type="repeat" description="ANK" evidence="3">
    <location>
        <begin position="127"/>
        <end position="159"/>
    </location>
</feature>
<name>A0A552UA25_9SPHN</name>
<evidence type="ECO:0000256" key="1">
    <source>
        <dbReference type="ARBA" id="ARBA00022737"/>
    </source>
</evidence>
<dbReference type="PROSITE" id="PS50297">
    <property type="entry name" value="ANK_REP_REGION"/>
    <property type="match status" value="3"/>
</dbReference>
<reference evidence="5 6" key="1">
    <citation type="submission" date="2019-07" db="EMBL/GenBank/DDBJ databases">
        <title>Novel species isolated from glacier.</title>
        <authorList>
            <person name="Liu Q."/>
            <person name="Xin Y.-H."/>
        </authorList>
    </citation>
    <scope>NUCLEOTIDE SEQUENCE [LARGE SCALE GENOMIC DNA]</scope>
    <source>
        <strain evidence="5 6">LB1R16</strain>
    </source>
</reference>
<dbReference type="InterPro" id="IPR036770">
    <property type="entry name" value="Ankyrin_rpt-contain_sf"/>
</dbReference>
<dbReference type="OrthoDB" id="7390289at2"/>
<dbReference type="SUPFAM" id="SSF48403">
    <property type="entry name" value="Ankyrin repeat"/>
    <property type="match status" value="1"/>
</dbReference>
<gene>
    <name evidence="5" type="ORF">FMM06_15545</name>
</gene>
<dbReference type="RefSeq" id="WP_144335232.1">
    <property type="nucleotide sequence ID" value="NZ_VJWA01000002.1"/>
</dbReference>
<dbReference type="PROSITE" id="PS50088">
    <property type="entry name" value="ANK_REPEAT"/>
    <property type="match status" value="3"/>
</dbReference>
<keyword evidence="6" id="KW-1185">Reference proteome</keyword>
<evidence type="ECO:0000313" key="6">
    <source>
        <dbReference type="Proteomes" id="UP000317894"/>
    </source>
</evidence>
<protein>
    <submittedName>
        <fullName evidence="5">Ankyrin repeat domain-containing protein</fullName>
    </submittedName>
</protein>
<evidence type="ECO:0000256" key="2">
    <source>
        <dbReference type="ARBA" id="ARBA00023043"/>
    </source>
</evidence>
<dbReference type="Pfam" id="PF12796">
    <property type="entry name" value="Ank_2"/>
    <property type="match status" value="1"/>
</dbReference>
<dbReference type="Proteomes" id="UP000317894">
    <property type="component" value="Unassembled WGS sequence"/>
</dbReference>
<dbReference type="InterPro" id="IPR002110">
    <property type="entry name" value="Ankyrin_rpt"/>
</dbReference>
<feature type="repeat" description="ANK" evidence="3">
    <location>
        <begin position="94"/>
        <end position="126"/>
    </location>
</feature>
<sequence>MSTWRYLLAPVAVVALATPAAAQFSPAYNFIKAVKDKDGVKAQKALEDGGSTIVNVRDPESGGMALHIATRRRDLGWVGFLLQRDANPNVRDNEGATPLVLAATTGFSEAVRVLLVVKAQVDLPNSLGETALMKAVQARDSQSVQMLLAAGANPDRTDNTGASPRSYALADTRGGPVAKLLRDVPARKTGPVQGPSL</sequence>
<dbReference type="EMBL" id="VJWA01000002">
    <property type="protein sequence ID" value="TRW15063.1"/>
    <property type="molecule type" value="Genomic_DNA"/>
</dbReference>
<feature type="chain" id="PRO_5021823357" evidence="4">
    <location>
        <begin position="23"/>
        <end position="197"/>
    </location>
</feature>
<evidence type="ECO:0000256" key="3">
    <source>
        <dbReference type="PROSITE-ProRule" id="PRU00023"/>
    </source>
</evidence>
<proteinExistence type="predicted"/>
<keyword evidence="1" id="KW-0677">Repeat</keyword>
<comment type="caution">
    <text evidence="5">The sequence shown here is derived from an EMBL/GenBank/DDBJ whole genome shotgun (WGS) entry which is preliminary data.</text>
</comment>
<organism evidence="5 6">
    <name type="scientific">Glacieibacterium frigidum</name>
    <dbReference type="NCBI Taxonomy" id="2593303"/>
    <lineage>
        <taxon>Bacteria</taxon>
        <taxon>Pseudomonadati</taxon>
        <taxon>Pseudomonadota</taxon>
        <taxon>Alphaproteobacteria</taxon>
        <taxon>Sphingomonadales</taxon>
        <taxon>Sphingosinicellaceae</taxon>
        <taxon>Glacieibacterium</taxon>
    </lineage>
</organism>
<dbReference type="Gene3D" id="1.25.40.20">
    <property type="entry name" value="Ankyrin repeat-containing domain"/>
    <property type="match status" value="1"/>
</dbReference>
<dbReference type="AlphaFoldDB" id="A0A552UA25"/>
<evidence type="ECO:0000313" key="5">
    <source>
        <dbReference type="EMBL" id="TRW15063.1"/>
    </source>
</evidence>
<accession>A0A552UA25</accession>
<dbReference type="SMART" id="SM00248">
    <property type="entry name" value="ANK"/>
    <property type="match status" value="3"/>
</dbReference>
<evidence type="ECO:0000256" key="4">
    <source>
        <dbReference type="SAM" id="SignalP"/>
    </source>
</evidence>
<dbReference type="PANTHER" id="PTHR24171">
    <property type="entry name" value="ANKYRIN REPEAT DOMAIN-CONTAINING PROTEIN 39-RELATED"/>
    <property type="match status" value="1"/>
</dbReference>
<keyword evidence="4" id="KW-0732">Signal</keyword>
<feature type="signal peptide" evidence="4">
    <location>
        <begin position="1"/>
        <end position="22"/>
    </location>
</feature>